<comment type="caution">
    <text evidence="3">The sequence shown here is derived from an EMBL/GenBank/DDBJ whole genome shotgun (WGS) entry which is preliminary data.</text>
</comment>
<evidence type="ECO:0000313" key="3">
    <source>
        <dbReference type="EMBL" id="OBA20428.1"/>
    </source>
</evidence>
<dbReference type="Proteomes" id="UP000092555">
    <property type="component" value="Unassembled WGS sequence"/>
</dbReference>
<feature type="transmembrane region" description="Helical" evidence="2">
    <location>
        <begin position="26"/>
        <end position="44"/>
    </location>
</feature>
<dbReference type="GeneID" id="30029024"/>
<dbReference type="RefSeq" id="XP_018710950.1">
    <property type="nucleotide sequence ID" value="XM_018856048.1"/>
</dbReference>
<keyword evidence="4" id="KW-1185">Reference proteome</keyword>
<proteinExistence type="predicted"/>
<keyword evidence="2" id="KW-1133">Transmembrane helix</keyword>
<sequence>MSKDFDVVEYLLFTCYQKVICPPVGWGYLIVGNITSLVVVVLSGKKDQIKQRKQKHNQNQNKNKNNKTKTQQSQHKNKTKSTKTSECVGSLESGYAQWKISRCDAAYPDANHNTMGSATCEPIIFGYSSKSLQKASHGLTQCSGICCIL</sequence>
<keyword evidence="2" id="KW-0812">Transmembrane</keyword>
<accession>A0A1A0H975</accession>
<dbReference type="EMBL" id="LXTC01000004">
    <property type="protein sequence ID" value="OBA20428.1"/>
    <property type="molecule type" value="Genomic_DNA"/>
</dbReference>
<dbReference type="AlphaFoldDB" id="A0A1A0H975"/>
<organism evidence="3 4">
    <name type="scientific">Metschnikowia bicuspidata var. bicuspidata NRRL YB-4993</name>
    <dbReference type="NCBI Taxonomy" id="869754"/>
    <lineage>
        <taxon>Eukaryota</taxon>
        <taxon>Fungi</taxon>
        <taxon>Dikarya</taxon>
        <taxon>Ascomycota</taxon>
        <taxon>Saccharomycotina</taxon>
        <taxon>Pichiomycetes</taxon>
        <taxon>Metschnikowiaceae</taxon>
        <taxon>Metschnikowia</taxon>
    </lineage>
</organism>
<protein>
    <submittedName>
        <fullName evidence="3">Uncharacterized protein</fullName>
    </submittedName>
</protein>
<feature type="region of interest" description="Disordered" evidence="1">
    <location>
        <begin position="49"/>
        <end position="86"/>
    </location>
</feature>
<evidence type="ECO:0000256" key="2">
    <source>
        <dbReference type="SAM" id="Phobius"/>
    </source>
</evidence>
<reference evidence="3 4" key="1">
    <citation type="submission" date="2016-05" db="EMBL/GenBank/DDBJ databases">
        <title>Comparative genomics of biotechnologically important yeasts.</title>
        <authorList>
            <consortium name="DOE Joint Genome Institute"/>
            <person name="Riley R."/>
            <person name="Haridas S."/>
            <person name="Wolfe K.H."/>
            <person name="Lopes M.R."/>
            <person name="Hittinger C.T."/>
            <person name="Goker M."/>
            <person name="Salamov A."/>
            <person name="Wisecaver J."/>
            <person name="Long T.M."/>
            <person name="Aerts A.L."/>
            <person name="Barry K."/>
            <person name="Choi C."/>
            <person name="Clum A."/>
            <person name="Coughlan A.Y."/>
            <person name="Deshpande S."/>
            <person name="Douglass A.P."/>
            <person name="Hanson S.J."/>
            <person name="Klenk H.-P."/>
            <person name="LaButti K."/>
            <person name="Lapidus A."/>
            <person name="Lindquist E."/>
            <person name="Lipzen A."/>
            <person name="Meier-kolthoff J.P."/>
            <person name="Ohm R.A."/>
            <person name="Otillar R.P."/>
            <person name="Pangilinan J."/>
            <person name="Peng Y."/>
            <person name="Rokas A."/>
            <person name="Rosa C.A."/>
            <person name="Scheuner C."/>
            <person name="Sibirny A.A."/>
            <person name="Slot J.C."/>
            <person name="Stielow J.B."/>
            <person name="Sun H."/>
            <person name="Kurtzman C.P."/>
            <person name="Blackwell M."/>
            <person name="Grigoriev I.V."/>
            <person name="Jeffries T.W."/>
        </authorList>
    </citation>
    <scope>NUCLEOTIDE SEQUENCE [LARGE SCALE GENOMIC DNA]</scope>
    <source>
        <strain evidence="3 4">NRRL YB-4993</strain>
    </source>
</reference>
<feature type="compositionally biased region" description="Low complexity" evidence="1">
    <location>
        <begin position="57"/>
        <end position="74"/>
    </location>
</feature>
<gene>
    <name evidence="3" type="ORF">METBIDRAFT_32434</name>
</gene>
<keyword evidence="2" id="KW-0472">Membrane</keyword>
<evidence type="ECO:0000313" key="4">
    <source>
        <dbReference type="Proteomes" id="UP000092555"/>
    </source>
</evidence>
<name>A0A1A0H975_9ASCO</name>
<evidence type="ECO:0000256" key="1">
    <source>
        <dbReference type="SAM" id="MobiDB-lite"/>
    </source>
</evidence>